<evidence type="ECO:0000256" key="5">
    <source>
        <dbReference type="ARBA" id="ARBA00022490"/>
    </source>
</evidence>
<dbReference type="GO" id="GO:1990817">
    <property type="term" value="F:poly(A) RNA polymerase activity"/>
    <property type="evidence" value="ECO:0007669"/>
    <property type="project" value="UniProtKB-EC"/>
</dbReference>
<keyword evidence="6" id="KW-0808">Transferase</keyword>
<keyword evidence="11" id="KW-0812">Transmembrane</keyword>
<dbReference type="SUPFAM" id="SSF81301">
    <property type="entry name" value="Nucleotidyltransferase"/>
    <property type="match status" value="1"/>
</dbReference>
<accession>A0A8C4Q658</accession>
<feature type="domain" description="PAP-associated" evidence="12">
    <location>
        <begin position="393"/>
        <end position="439"/>
    </location>
</feature>
<dbReference type="Gene3D" id="1.10.1410.10">
    <property type="match status" value="1"/>
</dbReference>
<feature type="domain" description="Poly(A) RNA polymerase mitochondrial-like central palm" evidence="13">
    <location>
        <begin position="169"/>
        <end position="306"/>
    </location>
</feature>
<dbReference type="PANTHER" id="PTHR12271:SF40">
    <property type="entry name" value="POLY(A) RNA POLYMERASE GLD2"/>
    <property type="match status" value="1"/>
</dbReference>
<evidence type="ECO:0000256" key="9">
    <source>
        <dbReference type="ARBA" id="ARBA00038491"/>
    </source>
</evidence>
<evidence type="ECO:0000259" key="12">
    <source>
        <dbReference type="Pfam" id="PF03828"/>
    </source>
</evidence>
<evidence type="ECO:0000256" key="8">
    <source>
        <dbReference type="ARBA" id="ARBA00022842"/>
    </source>
</evidence>
<keyword evidence="15" id="KW-1185">Reference proteome</keyword>
<evidence type="ECO:0000256" key="3">
    <source>
        <dbReference type="ARBA" id="ARBA00004496"/>
    </source>
</evidence>
<dbReference type="PANTHER" id="PTHR12271">
    <property type="entry name" value="POLY A POLYMERASE CID PAP -RELATED"/>
    <property type="match status" value="1"/>
</dbReference>
<evidence type="ECO:0000256" key="6">
    <source>
        <dbReference type="ARBA" id="ARBA00022679"/>
    </source>
</evidence>
<keyword evidence="5" id="KW-0963">Cytoplasm</keyword>
<dbReference type="GeneTree" id="ENSGT00940000156640"/>
<comment type="catalytic activity">
    <reaction evidence="10">
        <text>RNA(n) + ATP = RNA(n)-3'-adenine ribonucleotide + diphosphate</text>
        <dbReference type="Rhea" id="RHEA:11332"/>
        <dbReference type="Rhea" id="RHEA-COMP:14527"/>
        <dbReference type="Rhea" id="RHEA-COMP:17347"/>
        <dbReference type="ChEBI" id="CHEBI:30616"/>
        <dbReference type="ChEBI" id="CHEBI:33019"/>
        <dbReference type="ChEBI" id="CHEBI:140395"/>
        <dbReference type="ChEBI" id="CHEBI:173115"/>
        <dbReference type="EC" id="2.7.7.19"/>
    </reaction>
</comment>
<dbReference type="GO" id="GO:0005737">
    <property type="term" value="C:cytoplasm"/>
    <property type="evidence" value="ECO:0007669"/>
    <property type="project" value="UniProtKB-SubCell"/>
</dbReference>
<dbReference type="EC" id="2.7.7.19" evidence="4"/>
<evidence type="ECO:0000256" key="11">
    <source>
        <dbReference type="SAM" id="Phobius"/>
    </source>
</evidence>
<dbReference type="Ensembl" id="ENSEBUT00000011162.1">
    <property type="protein sequence ID" value="ENSEBUP00000010612.1"/>
    <property type="gene ID" value="ENSEBUG00000006826.1"/>
</dbReference>
<evidence type="ECO:0000256" key="10">
    <source>
        <dbReference type="ARBA" id="ARBA00048830"/>
    </source>
</evidence>
<keyword evidence="8" id="KW-0460">Magnesium</keyword>
<evidence type="ECO:0000256" key="1">
    <source>
        <dbReference type="ARBA" id="ARBA00001936"/>
    </source>
</evidence>
<evidence type="ECO:0000256" key="2">
    <source>
        <dbReference type="ARBA" id="ARBA00001946"/>
    </source>
</evidence>
<dbReference type="InterPro" id="IPR043519">
    <property type="entry name" value="NT_sf"/>
</dbReference>
<comment type="cofactor">
    <cofactor evidence="1">
        <name>Mn(2+)</name>
        <dbReference type="ChEBI" id="CHEBI:29035"/>
    </cofactor>
</comment>
<dbReference type="Proteomes" id="UP000694388">
    <property type="component" value="Unplaced"/>
</dbReference>
<comment type="similarity">
    <text evidence="9">Belongs to the DNA polymerase type-B-like family. GLD2 subfamily.</text>
</comment>
<comment type="cofactor">
    <cofactor evidence="2">
        <name>Mg(2+)</name>
        <dbReference type="ChEBI" id="CHEBI:18420"/>
    </cofactor>
</comment>
<keyword evidence="7" id="KW-0479">Metal-binding</keyword>
<name>A0A8C4Q658_EPTBU</name>
<dbReference type="GO" id="GO:0031123">
    <property type="term" value="P:RNA 3'-end processing"/>
    <property type="evidence" value="ECO:0007669"/>
    <property type="project" value="TreeGrafter"/>
</dbReference>
<keyword evidence="11" id="KW-1133">Transmembrane helix</keyword>
<evidence type="ECO:0000256" key="4">
    <source>
        <dbReference type="ARBA" id="ARBA00012388"/>
    </source>
</evidence>
<sequence>MFPTPGKIAFHPINGQNVGVKTPDTMKPPPCHIPGWRNLPQSSATHGGNQRQFFGRGGGRRRTSVAPLPETPIPIHFLLGHGECEQKPLNNPLKRHLSAIEYSDCKRQRLQEGCSSSLRPAARGSSDFHPGCSIPGSSLAFASAPTTRADTLNLPIQNFSATQTAEDKLSQQLLQLYNQCQLFYSHWQLREGLRESLQHEICKVFPYSLLYLVGSSINGFGSDTSDGDLCLVLKQRTIKQRSEVLYILQQVIKILQKLPFIGKQHLIRAKVPIVRFVDKQSQVEFDLNVNNIVGIRNTFLLQAYSRADPRVKPFVMVVKKWAARRDINNASQGTLSSYSLVLMAIYYLQVLQYPVVPCLQKDHPELLNAQLEIGKISRCSWNVPSFISKNNLSLAQLLEGFFDHFATFSWAEKIISIREGKTLCRTLDNEWWNKFICIEGGSSSMSGKYFFVFIARGLLWFLILDLLWSLHHRTV</sequence>
<feature type="transmembrane region" description="Helical" evidence="11">
    <location>
        <begin position="449"/>
        <end position="470"/>
    </location>
</feature>
<evidence type="ECO:0000259" key="13">
    <source>
        <dbReference type="Pfam" id="PF22600"/>
    </source>
</evidence>
<evidence type="ECO:0000313" key="15">
    <source>
        <dbReference type="Proteomes" id="UP000694388"/>
    </source>
</evidence>
<evidence type="ECO:0000256" key="7">
    <source>
        <dbReference type="ARBA" id="ARBA00022723"/>
    </source>
</evidence>
<dbReference type="Gene3D" id="3.30.460.10">
    <property type="entry name" value="Beta Polymerase, domain 2"/>
    <property type="match status" value="1"/>
</dbReference>
<dbReference type="InterPro" id="IPR002058">
    <property type="entry name" value="PAP_assoc"/>
</dbReference>
<comment type="subcellular location">
    <subcellularLocation>
        <location evidence="3">Cytoplasm</location>
    </subcellularLocation>
</comment>
<dbReference type="SUPFAM" id="SSF81631">
    <property type="entry name" value="PAP/OAS1 substrate-binding domain"/>
    <property type="match status" value="1"/>
</dbReference>
<organism evidence="14 15">
    <name type="scientific">Eptatretus burgeri</name>
    <name type="common">Inshore hagfish</name>
    <dbReference type="NCBI Taxonomy" id="7764"/>
    <lineage>
        <taxon>Eukaryota</taxon>
        <taxon>Metazoa</taxon>
        <taxon>Chordata</taxon>
        <taxon>Craniata</taxon>
        <taxon>Vertebrata</taxon>
        <taxon>Cyclostomata</taxon>
        <taxon>Myxini</taxon>
        <taxon>Myxiniformes</taxon>
        <taxon>Myxinidae</taxon>
        <taxon>Eptatretinae</taxon>
        <taxon>Eptatretus</taxon>
    </lineage>
</organism>
<evidence type="ECO:0000313" key="14">
    <source>
        <dbReference type="Ensembl" id="ENSEBUP00000010612.1"/>
    </source>
</evidence>
<dbReference type="AlphaFoldDB" id="A0A8C4Q658"/>
<proteinExistence type="inferred from homology"/>
<dbReference type="Pfam" id="PF22600">
    <property type="entry name" value="MTPAP-like_central"/>
    <property type="match status" value="1"/>
</dbReference>
<dbReference type="InterPro" id="IPR054708">
    <property type="entry name" value="MTPAP-like_central"/>
</dbReference>
<dbReference type="GO" id="GO:0046872">
    <property type="term" value="F:metal ion binding"/>
    <property type="evidence" value="ECO:0007669"/>
    <property type="project" value="UniProtKB-KW"/>
</dbReference>
<dbReference type="Pfam" id="PF03828">
    <property type="entry name" value="PAP_assoc"/>
    <property type="match status" value="1"/>
</dbReference>
<dbReference type="CDD" id="cd05402">
    <property type="entry name" value="NT_PAP_TUTase"/>
    <property type="match status" value="1"/>
</dbReference>
<dbReference type="Ensembl" id="ENSEBUT00000011205.1">
    <property type="protein sequence ID" value="ENSEBUP00000010654.1"/>
    <property type="gene ID" value="ENSEBUG00000006826.1"/>
</dbReference>
<keyword evidence="11" id="KW-0472">Membrane</keyword>
<reference evidence="14" key="1">
    <citation type="submission" date="2025-05" db="UniProtKB">
        <authorList>
            <consortium name="Ensembl"/>
        </authorList>
    </citation>
    <scope>IDENTIFICATION</scope>
</reference>
<protein>
    <recommendedName>
        <fullName evidence="4">polynucleotide adenylyltransferase</fullName>
        <ecNumber evidence="4">2.7.7.19</ecNumber>
    </recommendedName>
</protein>